<dbReference type="Pfam" id="PF09684">
    <property type="entry name" value="Tail_P2_I"/>
    <property type="match status" value="1"/>
</dbReference>
<sequence>MTVENFTARADLVGRRVVLSWEARPGAAGDAAVRVRRKERDFEPEGRWSLVYDSTAFPPPGAAVTETEPPGGGTVESCERDGVEVLRRVRRRHGDGWRVEILDVAGSAAGLRPGTAYYYELVAVPPGDGPDGGPPGGPDGEPDGQPPGGPDGRPQAGPVLRAVATPTGLHRSGALLYDALPEIYRRHDVVRGPEQIGAIPESTPGNGQLRRFLDVFGAALDHLRSRADQLRGLQDVDTADHRLLPHLAALIAWEPSADRGVAVRRHEVKHAAVLYRITGTTAGCVLWVRRLTGWDARIKEFWRNVLVTNDPGDPGDPGGGFHGSRTLDTSDPRVMAGIGRFEDTASYTYDTGTGPDSRYAHNAVGIFVVPGETTEEVLRLRGRLLSGASRFLPMNLRPVVVIETEAERRAAVDALGVSGATDEVVQ</sequence>
<organism evidence="2 3">
    <name type="scientific">Planobispora longispora</name>
    <dbReference type="NCBI Taxonomy" id="28887"/>
    <lineage>
        <taxon>Bacteria</taxon>
        <taxon>Bacillati</taxon>
        <taxon>Actinomycetota</taxon>
        <taxon>Actinomycetes</taxon>
        <taxon>Streptosporangiales</taxon>
        <taxon>Streptosporangiaceae</taxon>
        <taxon>Planobispora</taxon>
    </lineage>
</organism>
<dbReference type="Proteomes" id="UP000616724">
    <property type="component" value="Unassembled WGS sequence"/>
</dbReference>
<proteinExistence type="predicted"/>
<comment type="caution">
    <text evidence="2">The sequence shown here is derived from an EMBL/GenBank/DDBJ whole genome shotgun (WGS) entry which is preliminary data.</text>
</comment>
<name>A0A8J3W815_9ACTN</name>
<evidence type="ECO:0000313" key="2">
    <source>
        <dbReference type="EMBL" id="GIH79203.1"/>
    </source>
</evidence>
<accession>A0A8J3W815</accession>
<keyword evidence="3" id="KW-1185">Reference proteome</keyword>
<gene>
    <name evidence="2" type="ORF">Plo01_56320</name>
</gene>
<dbReference type="AlphaFoldDB" id="A0A8J3W815"/>
<evidence type="ECO:0000313" key="3">
    <source>
        <dbReference type="Proteomes" id="UP000616724"/>
    </source>
</evidence>
<evidence type="ECO:0000256" key="1">
    <source>
        <dbReference type="SAM" id="MobiDB-lite"/>
    </source>
</evidence>
<dbReference type="EMBL" id="BOOH01000046">
    <property type="protein sequence ID" value="GIH79203.1"/>
    <property type="molecule type" value="Genomic_DNA"/>
</dbReference>
<protein>
    <submittedName>
        <fullName evidence="2">Uncharacterized protein</fullName>
    </submittedName>
</protein>
<dbReference type="RefSeq" id="WP_203893674.1">
    <property type="nucleotide sequence ID" value="NZ_BOOH01000046.1"/>
</dbReference>
<reference evidence="2 3" key="1">
    <citation type="submission" date="2021-01" db="EMBL/GenBank/DDBJ databases">
        <title>Whole genome shotgun sequence of Planobispora longispora NBRC 13918.</title>
        <authorList>
            <person name="Komaki H."/>
            <person name="Tamura T."/>
        </authorList>
    </citation>
    <scope>NUCLEOTIDE SEQUENCE [LARGE SCALE GENOMIC DNA]</scope>
    <source>
        <strain evidence="2 3">NBRC 13918</strain>
    </source>
</reference>
<feature type="region of interest" description="Disordered" evidence="1">
    <location>
        <begin position="122"/>
        <end position="158"/>
    </location>
</feature>
<dbReference type="InterPro" id="IPR006521">
    <property type="entry name" value="Tail_protein_I"/>
</dbReference>